<dbReference type="InterPro" id="IPR058163">
    <property type="entry name" value="LysR-type_TF_proteobact-type"/>
</dbReference>
<dbReference type="GO" id="GO:0003700">
    <property type="term" value="F:DNA-binding transcription factor activity"/>
    <property type="evidence" value="ECO:0007669"/>
    <property type="project" value="InterPro"/>
</dbReference>
<dbReference type="SUPFAM" id="SSF46785">
    <property type="entry name" value="Winged helix' DNA-binding domain"/>
    <property type="match status" value="1"/>
</dbReference>
<dbReference type="PANTHER" id="PTHR30537:SF5">
    <property type="entry name" value="HTH-TYPE TRANSCRIPTIONAL ACTIVATOR TTDR-RELATED"/>
    <property type="match status" value="1"/>
</dbReference>
<dbReference type="EMBL" id="CP023737">
    <property type="protein sequence ID" value="ATQ68442.1"/>
    <property type="molecule type" value="Genomic_DNA"/>
</dbReference>
<evidence type="ECO:0000313" key="6">
    <source>
        <dbReference type="EMBL" id="ATQ68442.1"/>
    </source>
</evidence>
<gene>
    <name evidence="6" type="ORF">CQW49_11520</name>
</gene>
<keyword evidence="2" id="KW-0805">Transcription regulation</keyword>
<dbReference type="Gene3D" id="1.10.10.10">
    <property type="entry name" value="Winged helix-like DNA-binding domain superfamily/Winged helix DNA-binding domain"/>
    <property type="match status" value="1"/>
</dbReference>
<keyword evidence="7" id="KW-1185">Reference proteome</keyword>
<keyword evidence="3" id="KW-0238">DNA-binding</keyword>
<dbReference type="STRING" id="595536.GCA_000178815_02862"/>
<dbReference type="Pfam" id="PF00126">
    <property type="entry name" value="HTH_1"/>
    <property type="match status" value="1"/>
</dbReference>
<evidence type="ECO:0000259" key="5">
    <source>
        <dbReference type="PROSITE" id="PS50931"/>
    </source>
</evidence>
<dbReference type="CDD" id="cd08471">
    <property type="entry name" value="PBP2_CrgA_like_2"/>
    <property type="match status" value="1"/>
</dbReference>
<dbReference type="FunFam" id="1.10.10.10:FF:000001">
    <property type="entry name" value="LysR family transcriptional regulator"/>
    <property type="match status" value="1"/>
</dbReference>
<dbReference type="PANTHER" id="PTHR30537">
    <property type="entry name" value="HTH-TYPE TRANSCRIPTIONAL REGULATOR"/>
    <property type="match status" value="1"/>
</dbReference>
<dbReference type="Proteomes" id="UP000230709">
    <property type="component" value="Chromosome"/>
</dbReference>
<dbReference type="PROSITE" id="PS50931">
    <property type="entry name" value="HTH_LYSR"/>
    <property type="match status" value="1"/>
</dbReference>
<feature type="domain" description="HTH lysR-type" evidence="5">
    <location>
        <begin position="1"/>
        <end position="59"/>
    </location>
</feature>
<dbReference type="Pfam" id="PF03466">
    <property type="entry name" value="LysR_substrate"/>
    <property type="match status" value="1"/>
</dbReference>
<proteinExistence type="inferred from homology"/>
<dbReference type="KEGG" id="mtw:CQW49_11520"/>
<evidence type="ECO:0000256" key="1">
    <source>
        <dbReference type="ARBA" id="ARBA00009437"/>
    </source>
</evidence>
<evidence type="ECO:0000313" key="7">
    <source>
        <dbReference type="Proteomes" id="UP000230709"/>
    </source>
</evidence>
<dbReference type="RefSeq" id="WP_003614252.1">
    <property type="nucleotide sequence ID" value="NZ_ADVE02000001.1"/>
</dbReference>
<dbReference type="InterPro" id="IPR036388">
    <property type="entry name" value="WH-like_DNA-bd_sf"/>
</dbReference>
<comment type="similarity">
    <text evidence="1">Belongs to the LysR transcriptional regulatory family.</text>
</comment>
<dbReference type="SUPFAM" id="SSF53850">
    <property type="entry name" value="Periplasmic binding protein-like II"/>
    <property type="match status" value="1"/>
</dbReference>
<reference evidence="7" key="1">
    <citation type="submission" date="2017-10" db="EMBL/GenBank/DDBJ databases">
        <title>Completed PacBio SMRT sequence of Methylosinus trichosporium OB3b reveals presence of a third large plasmid.</title>
        <authorList>
            <person name="Charles T.C."/>
            <person name="Lynch M.D.J."/>
            <person name="Heil J.R."/>
            <person name="Cheng J."/>
        </authorList>
    </citation>
    <scope>NUCLEOTIDE SEQUENCE [LARGE SCALE GENOMIC DNA]</scope>
    <source>
        <strain evidence="7">OB3b</strain>
    </source>
</reference>
<dbReference type="Gene3D" id="3.40.190.290">
    <property type="match status" value="1"/>
</dbReference>
<dbReference type="GO" id="GO:0006351">
    <property type="term" value="P:DNA-templated transcription"/>
    <property type="evidence" value="ECO:0007669"/>
    <property type="project" value="TreeGrafter"/>
</dbReference>
<organism evidence="6 7">
    <name type="scientific">Methylosinus trichosporium (strain ATCC 35070 / NCIMB 11131 / UNIQEM 75 / OB3b)</name>
    <dbReference type="NCBI Taxonomy" id="595536"/>
    <lineage>
        <taxon>Bacteria</taxon>
        <taxon>Pseudomonadati</taxon>
        <taxon>Pseudomonadota</taxon>
        <taxon>Alphaproteobacteria</taxon>
        <taxon>Hyphomicrobiales</taxon>
        <taxon>Methylocystaceae</taxon>
        <taxon>Methylosinus</taxon>
    </lineage>
</organism>
<sequence length="299" mass="32863">MDRFDTITAFIAVVDHKGFAPAARSLGVSASLVTRLVAALEERLGVRLLQRTTRSVGLTDAGARFLERARRIVADLEEAERVAENERSAPRGRLSLSAPLMFGRMHIGPLIGRYMNAHPQLSVELSLSDRFVDLVEEGFDLALRIGHLSDSALVARRMGATRRVVVGSPAYLEARGAPTTPADLERHRLISCTSLTSAGRWRFWSDGERFDIDAAPAYVTNSAEAAIWHAENNGGLTIAAGYQIIELVRAGRLAVVLVDYEPTPLPIHFVYPSARLLSAKVRSLIDLAARECEWTFVDF</sequence>
<dbReference type="InterPro" id="IPR005119">
    <property type="entry name" value="LysR_subst-bd"/>
</dbReference>
<evidence type="ECO:0000256" key="4">
    <source>
        <dbReference type="ARBA" id="ARBA00023163"/>
    </source>
</evidence>
<dbReference type="InterPro" id="IPR000847">
    <property type="entry name" value="LysR_HTH_N"/>
</dbReference>
<name>A0A2D2D0F1_METT3</name>
<evidence type="ECO:0000256" key="2">
    <source>
        <dbReference type="ARBA" id="ARBA00023015"/>
    </source>
</evidence>
<keyword evidence="4" id="KW-0804">Transcription</keyword>
<evidence type="ECO:0000256" key="3">
    <source>
        <dbReference type="ARBA" id="ARBA00023125"/>
    </source>
</evidence>
<accession>A0A2D2D0F1</accession>
<dbReference type="InterPro" id="IPR036390">
    <property type="entry name" value="WH_DNA-bd_sf"/>
</dbReference>
<dbReference type="AlphaFoldDB" id="A0A2D2D0F1"/>
<dbReference type="GO" id="GO:0043565">
    <property type="term" value="F:sequence-specific DNA binding"/>
    <property type="evidence" value="ECO:0007669"/>
    <property type="project" value="TreeGrafter"/>
</dbReference>
<protein>
    <submittedName>
        <fullName evidence="6">LysR family transcriptional regulator</fullName>
    </submittedName>
</protein>